<gene>
    <name evidence="2" type="ORF">TVAG_323610</name>
</gene>
<dbReference type="OrthoDB" id="3560646at2759"/>
<dbReference type="GO" id="GO:0004519">
    <property type="term" value="F:endonuclease activity"/>
    <property type="evidence" value="ECO:0007669"/>
    <property type="project" value="UniProtKB-KW"/>
</dbReference>
<evidence type="ECO:0000259" key="1">
    <source>
        <dbReference type="Pfam" id="PF03184"/>
    </source>
</evidence>
<protein>
    <submittedName>
        <fullName evidence="2">DDE superfamily endonuclease containing protein</fullName>
    </submittedName>
</protein>
<organism evidence="2 3">
    <name type="scientific">Trichomonas vaginalis (strain ATCC PRA-98 / G3)</name>
    <dbReference type="NCBI Taxonomy" id="412133"/>
    <lineage>
        <taxon>Eukaryota</taxon>
        <taxon>Metamonada</taxon>
        <taxon>Parabasalia</taxon>
        <taxon>Trichomonadida</taxon>
        <taxon>Trichomonadidae</taxon>
        <taxon>Trichomonas</taxon>
    </lineage>
</organism>
<dbReference type="VEuPathDB" id="TrichDB:TVAG_323610"/>
<feature type="domain" description="DDE-1" evidence="1">
    <location>
        <begin position="233"/>
        <end position="381"/>
    </location>
</feature>
<dbReference type="VEuPathDB" id="TrichDB:TVAGG3_0130500"/>
<dbReference type="GO" id="GO:0005634">
    <property type="term" value="C:nucleus"/>
    <property type="evidence" value="ECO:0000318"/>
    <property type="project" value="GO_Central"/>
</dbReference>
<keyword evidence="2" id="KW-0540">Nuclease</keyword>
<proteinExistence type="predicted"/>
<dbReference type="InterPro" id="IPR004875">
    <property type="entry name" value="DDE_SF_endonuclease_dom"/>
</dbReference>
<evidence type="ECO:0000313" key="2">
    <source>
        <dbReference type="EMBL" id="EAX85766.1"/>
    </source>
</evidence>
<sequence length="398" mass="46385">MEFITDINILSPMQKFIVEQRLAVDDTGEHTTYEKIRAAFEEKKMKLGYPDEKVLYKNNITTCLLDIAMGYRWEKSASLGGRRFYLCPKDDSDLCDEIRADNAKGQLLDREEIAELAPYYKMKRLSTAFKFLSSCDCDLETPSLQWVSLFLDRHEIPYRKVREIEPKRYFACPGEEVMAYHQGVKNLMIQFARQCIYNMDEFMLSCLKARNAACPKHVKQLISKGVPGLPYISALLCHNMDDEAVPSFFVLPGLRNLPLELDEFSKSCEAFFASSPKGWATREIFLLWTFHLTEYLERHRKQMCEELRDRDTLLILDGNMSRECPLALSILRLHRVHVYIFPSHCTHVYQPFDIGLAGNVRKKFSKYYRAKLQELEQDTRPHIITQVRYSAIKLLIVA</sequence>
<dbReference type="InterPro" id="IPR050863">
    <property type="entry name" value="CenT-Element_Derived"/>
</dbReference>
<dbReference type="PANTHER" id="PTHR19303">
    <property type="entry name" value="TRANSPOSON"/>
    <property type="match status" value="1"/>
</dbReference>
<dbReference type="Pfam" id="PF03184">
    <property type="entry name" value="DDE_1"/>
    <property type="match status" value="1"/>
</dbReference>
<dbReference type="InParanoid" id="A2GAQ6"/>
<evidence type="ECO:0000313" key="3">
    <source>
        <dbReference type="Proteomes" id="UP000001542"/>
    </source>
</evidence>
<reference evidence="2" key="1">
    <citation type="submission" date="2006-10" db="EMBL/GenBank/DDBJ databases">
        <authorList>
            <person name="Amadeo P."/>
            <person name="Zhao Q."/>
            <person name="Wortman J."/>
            <person name="Fraser-Liggett C."/>
            <person name="Carlton J."/>
        </authorList>
    </citation>
    <scope>NUCLEOTIDE SEQUENCE</scope>
    <source>
        <strain evidence="2">G3</strain>
    </source>
</reference>
<dbReference type="GO" id="GO:0003677">
    <property type="term" value="F:DNA binding"/>
    <property type="evidence" value="ECO:0000318"/>
    <property type="project" value="GO_Central"/>
</dbReference>
<keyword evidence="2" id="KW-0255">Endonuclease</keyword>
<dbReference type="KEGG" id="tva:4743409"/>
<reference evidence="2" key="2">
    <citation type="journal article" date="2007" name="Science">
        <title>Draft genome sequence of the sexually transmitted pathogen Trichomonas vaginalis.</title>
        <authorList>
            <person name="Carlton J.M."/>
            <person name="Hirt R.P."/>
            <person name="Silva J.C."/>
            <person name="Delcher A.L."/>
            <person name="Schatz M."/>
            <person name="Zhao Q."/>
            <person name="Wortman J.R."/>
            <person name="Bidwell S.L."/>
            <person name="Alsmark U.C.M."/>
            <person name="Besteiro S."/>
            <person name="Sicheritz-Ponten T."/>
            <person name="Noel C.J."/>
            <person name="Dacks J.B."/>
            <person name="Foster P.G."/>
            <person name="Simillion C."/>
            <person name="Van de Peer Y."/>
            <person name="Miranda-Saavedra D."/>
            <person name="Barton G.J."/>
            <person name="Westrop G.D."/>
            <person name="Mueller S."/>
            <person name="Dessi D."/>
            <person name="Fiori P.L."/>
            <person name="Ren Q."/>
            <person name="Paulsen I."/>
            <person name="Zhang H."/>
            <person name="Bastida-Corcuera F.D."/>
            <person name="Simoes-Barbosa A."/>
            <person name="Brown M.T."/>
            <person name="Hayes R.D."/>
            <person name="Mukherjee M."/>
            <person name="Okumura C.Y."/>
            <person name="Schneider R."/>
            <person name="Smith A.J."/>
            <person name="Vanacova S."/>
            <person name="Villalvazo M."/>
            <person name="Haas B.J."/>
            <person name="Pertea M."/>
            <person name="Feldblyum T.V."/>
            <person name="Utterback T.R."/>
            <person name="Shu C.L."/>
            <person name="Osoegawa K."/>
            <person name="de Jong P.J."/>
            <person name="Hrdy I."/>
            <person name="Horvathova L."/>
            <person name="Zubacova Z."/>
            <person name="Dolezal P."/>
            <person name="Malik S.B."/>
            <person name="Logsdon J.M. Jr."/>
            <person name="Henze K."/>
            <person name="Gupta A."/>
            <person name="Wang C.C."/>
            <person name="Dunne R.L."/>
            <person name="Upcroft J.A."/>
            <person name="Upcroft P."/>
            <person name="White O."/>
            <person name="Salzberg S.L."/>
            <person name="Tang P."/>
            <person name="Chiu C.-H."/>
            <person name="Lee Y.-S."/>
            <person name="Embley T.M."/>
            <person name="Coombs G.H."/>
            <person name="Mottram J.C."/>
            <person name="Tachezy J."/>
            <person name="Fraser-Liggett C.M."/>
            <person name="Johnson P.J."/>
        </authorList>
    </citation>
    <scope>NUCLEOTIDE SEQUENCE [LARGE SCALE GENOMIC DNA]</scope>
    <source>
        <strain evidence="2">G3</strain>
    </source>
</reference>
<keyword evidence="3" id="KW-1185">Reference proteome</keyword>
<dbReference type="AlphaFoldDB" id="A2GAQ6"/>
<accession>A2GAQ6</accession>
<dbReference type="EMBL" id="DS114839">
    <property type="protein sequence ID" value="EAX85766.1"/>
    <property type="molecule type" value="Genomic_DNA"/>
</dbReference>
<dbReference type="RefSeq" id="XP_001298696.1">
    <property type="nucleotide sequence ID" value="XM_001298695.1"/>
</dbReference>
<dbReference type="PANTHER" id="PTHR19303:SF73">
    <property type="entry name" value="PROTEIN PDC2"/>
    <property type="match status" value="1"/>
</dbReference>
<keyword evidence="2" id="KW-0378">Hydrolase</keyword>
<dbReference type="STRING" id="5722.A2GAQ6"/>
<name>A2GAQ6_TRIV3</name>
<dbReference type="Proteomes" id="UP000001542">
    <property type="component" value="Unassembled WGS sequence"/>
</dbReference>